<evidence type="ECO:0000256" key="8">
    <source>
        <dbReference type="SAM" id="Phobius"/>
    </source>
</evidence>
<dbReference type="InterPro" id="IPR027417">
    <property type="entry name" value="P-loop_NTPase"/>
</dbReference>
<dbReference type="RefSeq" id="WP_369711912.1">
    <property type="nucleotide sequence ID" value="NZ_CP165644.1"/>
</dbReference>
<dbReference type="PANTHER" id="PTHR43394">
    <property type="entry name" value="ATP-DEPENDENT PERMEASE MDL1, MITOCHONDRIAL"/>
    <property type="match status" value="1"/>
</dbReference>
<evidence type="ECO:0000259" key="9">
    <source>
        <dbReference type="PROSITE" id="PS50893"/>
    </source>
</evidence>
<evidence type="ECO:0000256" key="5">
    <source>
        <dbReference type="ARBA" id="ARBA00022840"/>
    </source>
</evidence>
<proteinExistence type="predicted"/>
<feature type="transmembrane region" description="Helical" evidence="8">
    <location>
        <begin position="276"/>
        <end position="299"/>
    </location>
</feature>
<evidence type="ECO:0000256" key="6">
    <source>
        <dbReference type="ARBA" id="ARBA00022989"/>
    </source>
</evidence>
<dbReference type="FunFam" id="3.40.50.300:FF:000287">
    <property type="entry name" value="Multidrug ABC transporter ATP-binding protein"/>
    <property type="match status" value="1"/>
</dbReference>
<feature type="transmembrane region" description="Helical" evidence="8">
    <location>
        <begin position="176"/>
        <end position="209"/>
    </location>
</feature>
<dbReference type="Gene3D" id="3.40.50.300">
    <property type="entry name" value="P-loop containing nucleotide triphosphate hydrolases"/>
    <property type="match status" value="1"/>
</dbReference>
<dbReference type="SUPFAM" id="SSF52540">
    <property type="entry name" value="P-loop containing nucleoside triphosphate hydrolases"/>
    <property type="match status" value="1"/>
</dbReference>
<evidence type="ECO:0000256" key="1">
    <source>
        <dbReference type="ARBA" id="ARBA00004651"/>
    </source>
</evidence>
<dbReference type="InterPro" id="IPR017871">
    <property type="entry name" value="ABC_transporter-like_CS"/>
</dbReference>
<dbReference type="GO" id="GO:0005524">
    <property type="term" value="F:ATP binding"/>
    <property type="evidence" value="ECO:0007669"/>
    <property type="project" value="UniProtKB-KW"/>
</dbReference>
<accession>A0AB39VJA2</accession>
<dbReference type="Pfam" id="PF00005">
    <property type="entry name" value="ABC_tran"/>
    <property type="match status" value="1"/>
</dbReference>
<feature type="domain" description="ABC transmembrane type-1" evidence="10">
    <location>
        <begin position="47"/>
        <end position="339"/>
    </location>
</feature>
<evidence type="ECO:0000256" key="3">
    <source>
        <dbReference type="ARBA" id="ARBA00022692"/>
    </source>
</evidence>
<dbReference type="InterPro" id="IPR003593">
    <property type="entry name" value="AAA+_ATPase"/>
</dbReference>
<dbReference type="GO" id="GO:0005886">
    <property type="term" value="C:plasma membrane"/>
    <property type="evidence" value="ECO:0007669"/>
    <property type="project" value="UniProtKB-SubCell"/>
</dbReference>
<keyword evidence="2" id="KW-0813">Transport</keyword>
<evidence type="ECO:0000256" key="4">
    <source>
        <dbReference type="ARBA" id="ARBA00022741"/>
    </source>
</evidence>
<feature type="domain" description="ABC transporter" evidence="9">
    <location>
        <begin position="405"/>
        <end position="639"/>
    </location>
</feature>
<dbReference type="PANTHER" id="PTHR43394:SF1">
    <property type="entry name" value="ATP-BINDING CASSETTE SUB-FAMILY B MEMBER 10, MITOCHONDRIAL"/>
    <property type="match status" value="1"/>
</dbReference>
<keyword evidence="5 11" id="KW-0067">ATP-binding</keyword>
<protein>
    <submittedName>
        <fullName evidence="11">ABC transporter ATP-binding protein</fullName>
    </submittedName>
</protein>
<dbReference type="EMBL" id="CP165644">
    <property type="protein sequence ID" value="XDU67780.1"/>
    <property type="molecule type" value="Genomic_DNA"/>
</dbReference>
<dbReference type="GO" id="GO:0015421">
    <property type="term" value="F:ABC-type oligopeptide transporter activity"/>
    <property type="evidence" value="ECO:0007669"/>
    <property type="project" value="TreeGrafter"/>
</dbReference>
<evidence type="ECO:0000256" key="2">
    <source>
        <dbReference type="ARBA" id="ARBA00022448"/>
    </source>
</evidence>
<dbReference type="PROSITE" id="PS50893">
    <property type="entry name" value="ABC_TRANSPORTER_2"/>
    <property type="match status" value="1"/>
</dbReference>
<keyword evidence="3 8" id="KW-0812">Transmembrane</keyword>
<organism evidence="11">
    <name type="scientific">Leptotrichia rugosa</name>
    <dbReference type="NCBI Taxonomy" id="3239302"/>
    <lineage>
        <taxon>Bacteria</taxon>
        <taxon>Fusobacteriati</taxon>
        <taxon>Fusobacteriota</taxon>
        <taxon>Fusobacteriia</taxon>
        <taxon>Fusobacteriales</taxon>
        <taxon>Leptotrichiaceae</taxon>
        <taxon>Leptotrichia</taxon>
    </lineage>
</organism>
<dbReference type="Gene3D" id="1.20.1560.10">
    <property type="entry name" value="ABC transporter type 1, transmembrane domain"/>
    <property type="match status" value="1"/>
</dbReference>
<dbReference type="SUPFAM" id="SSF90123">
    <property type="entry name" value="ABC transporter transmembrane region"/>
    <property type="match status" value="1"/>
</dbReference>
<dbReference type="CDD" id="cd18547">
    <property type="entry name" value="ABC_6TM_Tm288_like"/>
    <property type="match status" value="1"/>
</dbReference>
<dbReference type="InterPro" id="IPR036640">
    <property type="entry name" value="ABC1_TM_sf"/>
</dbReference>
<reference evidence="11" key="1">
    <citation type="submission" date="2024-07" db="EMBL/GenBank/DDBJ databases">
        <authorList>
            <person name="Li X.-J."/>
            <person name="Wang X."/>
        </authorList>
    </citation>
    <scope>NUCLEOTIDE SEQUENCE</scope>
    <source>
        <strain evidence="11">HSP-334</strain>
    </source>
</reference>
<dbReference type="InterPro" id="IPR003439">
    <property type="entry name" value="ABC_transporter-like_ATP-bd"/>
</dbReference>
<name>A0AB39VJA2_9FUSO</name>
<dbReference type="Pfam" id="PF00664">
    <property type="entry name" value="ABC_membrane"/>
    <property type="match status" value="1"/>
</dbReference>
<dbReference type="PROSITE" id="PS00211">
    <property type="entry name" value="ABC_TRANSPORTER_1"/>
    <property type="match status" value="1"/>
</dbReference>
<comment type="subcellular location">
    <subcellularLocation>
        <location evidence="1">Cell membrane</location>
        <topology evidence="1">Multi-pass membrane protein</topology>
    </subcellularLocation>
</comment>
<evidence type="ECO:0000313" key="11">
    <source>
        <dbReference type="EMBL" id="XDU67780.1"/>
    </source>
</evidence>
<keyword evidence="6 8" id="KW-1133">Transmembrane helix</keyword>
<dbReference type="AlphaFoldDB" id="A0AB39VJA2"/>
<dbReference type="SMART" id="SM00382">
    <property type="entry name" value="AAA"/>
    <property type="match status" value="1"/>
</dbReference>
<feature type="transmembrane region" description="Helical" evidence="8">
    <location>
        <begin position="44"/>
        <end position="61"/>
    </location>
</feature>
<sequence>MKKIEEKNKKERKEELEEKKKDSKKSQIKGLLRLLKYMFEHNKILTVLVIIFILLSTLGMVRGTMFTKELMDNFIVPSVKQYKLHKSIDYSLLLAIISKMIAVYGFAVICSYIYGLMMIYIAQGTLKSLRDDVFVNMESLPIKFFDTNAHGDIMSVYSTDIDTLRAMMVESLSQVISSIVTIIGVLISMFILNVPLTFFVVFMIIVMIFTTKEISKRSSKNYVAQQKNIGAVNGYVEEIIEGLRVVKVFSYEEEANKNFEKYNEELFKSADKAMKYANIFAVGNLGNINFVLTAVIGSIIVYNNIAGFTLGGLVSFLQFIKVINQPVSQIAQQLTSVILAAAGAQRVFELLDQVSEKDEGYVKLINVKIDEHGNITEVKEHTGKWAWKHPHSDGTVTYTKLLGDVVFENVTFGYNENKTVLHNINLFAKPGQKIAFVGATGAGKTTITNLINKFYDINSGKIRYDGINIDKIHKSDLRASLGIVLQDTNLFSGTVADNIRYGKLDATDEEVRAAAKLANADYFITHLPNGYNTVLSGNGASLSQGQRQLLSIARAAIADPPVLILDEATSSIDTRTEKIVQDGMDKLMEGRTVFIIAHRLSTIKNSDVIMVLDQGKIIERGNHEELIAQKGTYYQLYTGGFENQ</sequence>
<keyword evidence="7 8" id="KW-0472">Membrane</keyword>
<feature type="transmembrane region" description="Helical" evidence="8">
    <location>
        <begin position="90"/>
        <end position="122"/>
    </location>
</feature>
<dbReference type="InterPro" id="IPR011527">
    <property type="entry name" value="ABC1_TM_dom"/>
</dbReference>
<keyword evidence="4" id="KW-0547">Nucleotide-binding</keyword>
<dbReference type="InterPro" id="IPR039421">
    <property type="entry name" value="Type_1_exporter"/>
</dbReference>
<gene>
    <name evidence="11" type="ORF">AB8B22_05050</name>
</gene>
<evidence type="ECO:0000259" key="10">
    <source>
        <dbReference type="PROSITE" id="PS50929"/>
    </source>
</evidence>
<dbReference type="PROSITE" id="PS50929">
    <property type="entry name" value="ABC_TM1F"/>
    <property type="match status" value="1"/>
</dbReference>
<dbReference type="GO" id="GO:0016887">
    <property type="term" value="F:ATP hydrolysis activity"/>
    <property type="evidence" value="ECO:0007669"/>
    <property type="project" value="InterPro"/>
</dbReference>
<dbReference type="CDD" id="cd03254">
    <property type="entry name" value="ABCC_Glucan_exporter_like"/>
    <property type="match status" value="1"/>
</dbReference>
<evidence type="ECO:0000256" key="7">
    <source>
        <dbReference type="ARBA" id="ARBA00023136"/>
    </source>
</evidence>
<dbReference type="KEGG" id="lrug:AB8B22_05050"/>